<evidence type="ECO:0000313" key="1">
    <source>
        <dbReference type="EMBL" id="KAH3870340.1"/>
    </source>
</evidence>
<sequence>MQISRVSFSEICLRLLRLRRDEVVIAQTSSSSLDTCPNHQRRMRRKTSLLWRL</sequence>
<protein>
    <submittedName>
        <fullName evidence="1">Uncharacterized protein</fullName>
    </submittedName>
</protein>
<dbReference type="AlphaFoldDB" id="A0A9D4M5U0"/>
<comment type="caution">
    <text evidence="1">The sequence shown here is derived from an EMBL/GenBank/DDBJ whole genome shotgun (WGS) entry which is preliminary data.</text>
</comment>
<accession>A0A9D4M5U0</accession>
<reference evidence="1" key="2">
    <citation type="submission" date="2020-11" db="EMBL/GenBank/DDBJ databases">
        <authorList>
            <person name="McCartney M.A."/>
            <person name="Auch B."/>
            <person name="Kono T."/>
            <person name="Mallez S."/>
            <person name="Becker A."/>
            <person name="Gohl D.M."/>
            <person name="Silverstein K.A.T."/>
            <person name="Koren S."/>
            <person name="Bechman K.B."/>
            <person name="Herman A."/>
            <person name="Abrahante J.E."/>
            <person name="Garbe J."/>
        </authorList>
    </citation>
    <scope>NUCLEOTIDE SEQUENCE</scope>
    <source>
        <strain evidence="1">Duluth1</strain>
        <tissue evidence="1">Whole animal</tissue>
    </source>
</reference>
<name>A0A9D4M5U0_DREPO</name>
<reference evidence="1" key="1">
    <citation type="journal article" date="2019" name="bioRxiv">
        <title>The Genome of the Zebra Mussel, Dreissena polymorpha: A Resource for Invasive Species Research.</title>
        <authorList>
            <person name="McCartney M.A."/>
            <person name="Auch B."/>
            <person name="Kono T."/>
            <person name="Mallez S."/>
            <person name="Zhang Y."/>
            <person name="Obille A."/>
            <person name="Becker A."/>
            <person name="Abrahante J.E."/>
            <person name="Garbe J."/>
            <person name="Badalamenti J.P."/>
            <person name="Herman A."/>
            <person name="Mangelson H."/>
            <person name="Liachko I."/>
            <person name="Sullivan S."/>
            <person name="Sone E.D."/>
            <person name="Koren S."/>
            <person name="Silverstein K.A.T."/>
            <person name="Beckman K.B."/>
            <person name="Gohl D.M."/>
        </authorList>
    </citation>
    <scope>NUCLEOTIDE SEQUENCE</scope>
    <source>
        <strain evidence="1">Duluth1</strain>
        <tissue evidence="1">Whole animal</tissue>
    </source>
</reference>
<organism evidence="1 2">
    <name type="scientific">Dreissena polymorpha</name>
    <name type="common">Zebra mussel</name>
    <name type="synonym">Mytilus polymorpha</name>
    <dbReference type="NCBI Taxonomy" id="45954"/>
    <lineage>
        <taxon>Eukaryota</taxon>
        <taxon>Metazoa</taxon>
        <taxon>Spiralia</taxon>
        <taxon>Lophotrochozoa</taxon>
        <taxon>Mollusca</taxon>
        <taxon>Bivalvia</taxon>
        <taxon>Autobranchia</taxon>
        <taxon>Heteroconchia</taxon>
        <taxon>Euheterodonta</taxon>
        <taxon>Imparidentia</taxon>
        <taxon>Neoheterodontei</taxon>
        <taxon>Myida</taxon>
        <taxon>Dreissenoidea</taxon>
        <taxon>Dreissenidae</taxon>
        <taxon>Dreissena</taxon>
    </lineage>
</organism>
<dbReference type="Proteomes" id="UP000828390">
    <property type="component" value="Unassembled WGS sequence"/>
</dbReference>
<gene>
    <name evidence="1" type="ORF">DPMN_033522</name>
</gene>
<proteinExistence type="predicted"/>
<dbReference type="EMBL" id="JAIWYP010000002">
    <property type="protein sequence ID" value="KAH3870340.1"/>
    <property type="molecule type" value="Genomic_DNA"/>
</dbReference>
<keyword evidence="2" id="KW-1185">Reference proteome</keyword>
<evidence type="ECO:0000313" key="2">
    <source>
        <dbReference type="Proteomes" id="UP000828390"/>
    </source>
</evidence>